<name>A0A2R6X137_MARPO</name>
<protein>
    <submittedName>
        <fullName evidence="2">Uncharacterized protein</fullName>
    </submittedName>
</protein>
<evidence type="ECO:0000313" key="2">
    <source>
        <dbReference type="EMBL" id="PTQ39813.1"/>
    </source>
</evidence>
<feature type="region of interest" description="Disordered" evidence="1">
    <location>
        <begin position="1"/>
        <end position="21"/>
    </location>
</feature>
<proteinExistence type="predicted"/>
<dbReference type="Gramene" id="Mp1g06690.1">
    <property type="protein sequence ID" value="Mp1g06690.1.cds1"/>
    <property type="gene ID" value="Mp1g06690"/>
</dbReference>
<evidence type="ECO:0000313" key="3">
    <source>
        <dbReference type="Proteomes" id="UP000244005"/>
    </source>
</evidence>
<gene>
    <name evidence="2" type="ORF">MARPO_0043s0061</name>
</gene>
<accession>A0A2R6X137</accession>
<reference evidence="3" key="1">
    <citation type="journal article" date="2017" name="Cell">
        <title>Insights into land plant evolution garnered from the Marchantia polymorpha genome.</title>
        <authorList>
            <person name="Bowman J.L."/>
            <person name="Kohchi T."/>
            <person name="Yamato K.T."/>
            <person name="Jenkins J."/>
            <person name="Shu S."/>
            <person name="Ishizaki K."/>
            <person name="Yamaoka S."/>
            <person name="Nishihama R."/>
            <person name="Nakamura Y."/>
            <person name="Berger F."/>
            <person name="Adam C."/>
            <person name="Aki S.S."/>
            <person name="Althoff F."/>
            <person name="Araki T."/>
            <person name="Arteaga-Vazquez M.A."/>
            <person name="Balasubrmanian S."/>
            <person name="Barry K."/>
            <person name="Bauer D."/>
            <person name="Boehm C.R."/>
            <person name="Briginshaw L."/>
            <person name="Caballero-Perez J."/>
            <person name="Catarino B."/>
            <person name="Chen F."/>
            <person name="Chiyoda S."/>
            <person name="Chovatia M."/>
            <person name="Davies K.M."/>
            <person name="Delmans M."/>
            <person name="Demura T."/>
            <person name="Dierschke T."/>
            <person name="Dolan L."/>
            <person name="Dorantes-Acosta A.E."/>
            <person name="Eklund D.M."/>
            <person name="Florent S.N."/>
            <person name="Flores-Sandoval E."/>
            <person name="Fujiyama A."/>
            <person name="Fukuzawa H."/>
            <person name="Galik B."/>
            <person name="Grimanelli D."/>
            <person name="Grimwood J."/>
            <person name="Grossniklaus U."/>
            <person name="Hamada T."/>
            <person name="Haseloff J."/>
            <person name="Hetherington A.J."/>
            <person name="Higo A."/>
            <person name="Hirakawa Y."/>
            <person name="Hundley H.N."/>
            <person name="Ikeda Y."/>
            <person name="Inoue K."/>
            <person name="Inoue S.I."/>
            <person name="Ishida S."/>
            <person name="Jia Q."/>
            <person name="Kakita M."/>
            <person name="Kanazawa T."/>
            <person name="Kawai Y."/>
            <person name="Kawashima T."/>
            <person name="Kennedy M."/>
            <person name="Kinose K."/>
            <person name="Kinoshita T."/>
            <person name="Kohara Y."/>
            <person name="Koide E."/>
            <person name="Komatsu K."/>
            <person name="Kopischke S."/>
            <person name="Kubo M."/>
            <person name="Kyozuka J."/>
            <person name="Lagercrantz U."/>
            <person name="Lin S.S."/>
            <person name="Lindquist E."/>
            <person name="Lipzen A.M."/>
            <person name="Lu C.W."/>
            <person name="De Luna E."/>
            <person name="Martienssen R.A."/>
            <person name="Minamino N."/>
            <person name="Mizutani M."/>
            <person name="Mizutani M."/>
            <person name="Mochizuki N."/>
            <person name="Monte I."/>
            <person name="Mosher R."/>
            <person name="Nagasaki H."/>
            <person name="Nakagami H."/>
            <person name="Naramoto S."/>
            <person name="Nishitani K."/>
            <person name="Ohtani M."/>
            <person name="Okamoto T."/>
            <person name="Okumura M."/>
            <person name="Phillips J."/>
            <person name="Pollak B."/>
            <person name="Reinders A."/>
            <person name="Rovekamp M."/>
            <person name="Sano R."/>
            <person name="Sawa S."/>
            <person name="Schmid M.W."/>
            <person name="Shirakawa M."/>
            <person name="Solano R."/>
            <person name="Spunde A."/>
            <person name="Suetsugu N."/>
            <person name="Sugano S."/>
            <person name="Sugiyama A."/>
            <person name="Sun R."/>
            <person name="Suzuki Y."/>
            <person name="Takenaka M."/>
            <person name="Takezawa D."/>
            <person name="Tomogane H."/>
            <person name="Tsuzuki M."/>
            <person name="Ueda T."/>
            <person name="Umeda M."/>
            <person name="Ward J.M."/>
            <person name="Watanabe Y."/>
            <person name="Yazaki K."/>
            <person name="Yokoyama R."/>
            <person name="Yoshitake Y."/>
            <person name="Yotsui I."/>
            <person name="Zachgo S."/>
            <person name="Schmutz J."/>
        </authorList>
    </citation>
    <scope>NUCLEOTIDE SEQUENCE [LARGE SCALE GENOMIC DNA]</scope>
    <source>
        <strain evidence="3">Tak-1</strain>
    </source>
</reference>
<dbReference type="AlphaFoldDB" id="A0A2R6X137"/>
<keyword evidence="3" id="KW-1185">Reference proteome</keyword>
<organism evidence="2 3">
    <name type="scientific">Marchantia polymorpha</name>
    <name type="common">Common liverwort</name>
    <name type="synonym">Marchantia aquatica</name>
    <dbReference type="NCBI Taxonomy" id="3197"/>
    <lineage>
        <taxon>Eukaryota</taxon>
        <taxon>Viridiplantae</taxon>
        <taxon>Streptophyta</taxon>
        <taxon>Embryophyta</taxon>
        <taxon>Marchantiophyta</taxon>
        <taxon>Marchantiopsida</taxon>
        <taxon>Marchantiidae</taxon>
        <taxon>Marchantiales</taxon>
        <taxon>Marchantiaceae</taxon>
        <taxon>Marchantia</taxon>
    </lineage>
</organism>
<dbReference type="EMBL" id="KZ772715">
    <property type="protein sequence ID" value="PTQ39813.1"/>
    <property type="molecule type" value="Genomic_DNA"/>
</dbReference>
<sequence length="120" mass="13388">MSGEPNLYRKHALGRGRTDDDDRSVMRFCCERVFVWCVVPQIAGAKCSEDTEASVTLRQSSSARVQLRGVRSRSGPRQQEIARGDKILRGLSIYYPHCMNNNIDPSSGVRADPNHVLLGL</sequence>
<evidence type="ECO:0000256" key="1">
    <source>
        <dbReference type="SAM" id="MobiDB-lite"/>
    </source>
</evidence>
<dbReference type="Proteomes" id="UP000244005">
    <property type="component" value="Unassembled WGS sequence"/>
</dbReference>